<dbReference type="Gene3D" id="3.40.50.20">
    <property type="match status" value="1"/>
</dbReference>
<dbReference type="AlphaFoldDB" id="J9GQI7"/>
<keyword evidence="2" id="KW-0808">Transferase</keyword>
<feature type="non-terminal residue" evidence="2">
    <location>
        <position position="148"/>
    </location>
</feature>
<dbReference type="InterPro" id="IPR041561">
    <property type="entry name" value="PglD_N"/>
</dbReference>
<dbReference type="Pfam" id="PF17836">
    <property type="entry name" value="PglD_N"/>
    <property type="match status" value="1"/>
</dbReference>
<evidence type="ECO:0000313" key="2">
    <source>
        <dbReference type="EMBL" id="EJX10064.1"/>
    </source>
</evidence>
<dbReference type="Gene3D" id="2.160.10.10">
    <property type="entry name" value="Hexapeptide repeat proteins"/>
    <property type="match status" value="1"/>
</dbReference>
<gene>
    <name evidence="2" type="ORF">EVA_01822</name>
</gene>
<reference evidence="2" key="1">
    <citation type="journal article" date="2012" name="PLoS ONE">
        <title>Gene sets for utilization of primary and secondary nutrition supplies in the distal gut of endangered iberian lynx.</title>
        <authorList>
            <person name="Alcaide M."/>
            <person name="Messina E."/>
            <person name="Richter M."/>
            <person name="Bargiela R."/>
            <person name="Peplies J."/>
            <person name="Huws S.A."/>
            <person name="Newbold C.J."/>
            <person name="Golyshin P.N."/>
            <person name="Simon M.A."/>
            <person name="Lopez G."/>
            <person name="Yakimov M.M."/>
            <person name="Ferrer M."/>
        </authorList>
    </citation>
    <scope>NUCLEOTIDE SEQUENCE</scope>
</reference>
<feature type="domain" description="PglD N-terminal" evidence="1">
    <location>
        <begin position="2"/>
        <end position="68"/>
    </location>
</feature>
<dbReference type="GO" id="GO:0016740">
    <property type="term" value="F:transferase activity"/>
    <property type="evidence" value="ECO:0007669"/>
    <property type="project" value="UniProtKB-KW"/>
</dbReference>
<organism evidence="2">
    <name type="scientific">gut metagenome</name>
    <dbReference type="NCBI Taxonomy" id="749906"/>
    <lineage>
        <taxon>unclassified sequences</taxon>
        <taxon>metagenomes</taxon>
        <taxon>organismal metagenomes</taxon>
    </lineage>
</organism>
<dbReference type="EMBL" id="AMCI01000262">
    <property type="protein sequence ID" value="EJX10064.1"/>
    <property type="molecule type" value="Genomic_DNA"/>
</dbReference>
<proteinExistence type="predicted"/>
<dbReference type="InterPro" id="IPR050179">
    <property type="entry name" value="Trans_hexapeptide_repeat"/>
</dbReference>
<accession>J9GQI7</accession>
<dbReference type="PANTHER" id="PTHR43300">
    <property type="entry name" value="ACETYLTRANSFERASE"/>
    <property type="match status" value="1"/>
</dbReference>
<dbReference type="InterPro" id="IPR020019">
    <property type="entry name" value="AcTrfase_PglD-like"/>
</dbReference>
<dbReference type="SUPFAM" id="SSF51161">
    <property type="entry name" value="Trimeric LpxA-like enzymes"/>
    <property type="match status" value="1"/>
</dbReference>
<dbReference type="CDD" id="cd03360">
    <property type="entry name" value="LbH_AT_putative"/>
    <property type="match status" value="1"/>
</dbReference>
<dbReference type="PANTHER" id="PTHR43300:SF7">
    <property type="entry name" value="UDP-N-ACETYLBACILLOSAMINE N-ACETYLTRANSFERASE"/>
    <property type="match status" value="1"/>
</dbReference>
<evidence type="ECO:0000259" key="1">
    <source>
        <dbReference type="Pfam" id="PF17836"/>
    </source>
</evidence>
<dbReference type="InterPro" id="IPR011004">
    <property type="entry name" value="Trimer_LpxA-like_sf"/>
</dbReference>
<protein>
    <submittedName>
        <fullName evidence="2">O-acetyltransferase NeuD family sugar O</fullName>
    </submittedName>
</protein>
<sequence length="148" mass="16004">MIIYGASGHGKVIIDILEAMGKPLDFVVDDNPHVTQLLGYEVRRNEGSYDEAIVSIGSPTIRKQVVDALQVTRYATAIHPSALISPRAVIGEGTVVMHGAVVQSCARVGKHCIVNTGASVDHDCQLSDYVHIAPHRHPFGQCAGRRRQ</sequence>
<comment type="caution">
    <text evidence="2">The sequence shown here is derived from an EMBL/GenBank/DDBJ whole genome shotgun (WGS) entry which is preliminary data.</text>
</comment>
<name>J9GQI7_9ZZZZ</name>